<keyword evidence="9" id="KW-0238">DNA-binding</keyword>
<evidence type="ECO:0000256" key="4">
    <source>
        <dbReference type="ARBA" id="ARBA00022741"/>
    </source>
</evidence>
<keyword evidence="5" id="KW-0378">Hydrolase</keyword>
<evidence type="ECO:0000256" key="1">
    <source>
        <dbReference type="ARBA" id="ARBA00004123"/>
    </source>
</evidence>
<dbReference type="GO" id="GO:0003678">
    <property type="term" value="F:DNA helicase activity"/>
    <property type="evidence" value="ECO:0007669"/>
    <property type="project" value="UniProtKB-EC"/>
</dbReference>
<dbReference type="InterPro" id="IPR000330">
    <property type="entry name" value="SNF2_N"/>
</dbReference>
<feature type="compositionally biased region" description="Basic residues" evidence="13">
    <location>
        <begin position="604"/>
        <end position="613"/>
    </location>
</feature>
<feature type="compositionally biased region" description="Polar residues" evidence="13">
    <location>
        <begin position="560"/>
        <end position="571"/>
    </location>
</feature>
<dbReference type="GO" id="GO:0016787">
    <property type="term" value="F:hydrolase activity"/>
    <property type="evidence" value="ECO:0007669"/>
    <property type="project" value="UniProtKB-KW"/>
</dbReference>
<reference evidence="16 17" key="1">
    <citation type="submission" date="2024-04" db="EMBL/GenBank/DDBJ databases">
        <authorList>
            <person name="Rising A."/>
            <person name="Reimegard J."/>
            <person name="Sonavane S."/>
            <person name="Akerstrom W."/>
            <person name="Nylinder S."/>
            <person name="Hedman E."/>
            <person name="Kallberg Y."/>
        </authorList>
    </citation>
    <scope>NUCLEOTIDE SEQUENCE [LARGE SCALE GENOMIC DNA]</scope>
</reference>
<feature type="region of interest" description="Disordered" evidence="13">
    <location>
        <begin position="1"/>
        <end position="93"/>
    </location>
</feature>
<organism evidence="16 17">
    <name type="scientific">Larinioides sclopetarius</name>
    <dbReference type="NCBI Taxonomy" id="280406"/>
    <lineage>
        <taxon>Eukaryota</taxon>
        <taxon>Metazoa</taxon>
        <taxon>Ecdysozoa</taxon>
        <taxon>Arthropoda</taxon>
        <taxon>Chelicerata</taxon>
        <taxon>Arachnida</taxon>
        <taxon>Araneae</taxon>
        <taxon>Araneomorphae</taxon>
        <taxon>Entelegynae</taxon>
        <taxon>Araneoidea</taxon>
        <taxon>Araneidae</taxon>
        <taxon>Larinioides</taxon>
    </lineage>
</organism>
<protein>
    <recommendedName>
        <fullName evidence="12">SWI/SNF-related matrix-associated actin-dependent regulator of chromatin subfamily A containing DEAD/H box 1 homolog</fullName>
        <ecNumber evidence="3">3.6.4.12</ecNumber>
    </recommendedName>
</protein>
<dbReference type="CDD" id="cd17998">
    <property type="entry name" value="DEXHc_SMARCAD1"/>
    <property type="match status" value="1"/>
</dbReference>
<dbReference type="InterPro" id="IPR014001">
    <property type="entry name" value="Helicase_ATP-bd"/>
</dbReference>
<evidence type="ECO:0000259" key="15">
    <source>
        <dbReference type="PROSITE" id="PS51194"/>
    </source>
</evidence>
<keyword evidence="17" id="KW-1185">Reference proteome</keyword>
<dbReference type="PROSITE" id="PS51192">
    <property type="entry name" value="HELICASE_ATP_BIND_1"/>
    <property type="match status" value="1"/>
</dbReference>
<dbReference type="SUPFAM" id="SSF52540">
    <property type="entry name" value="P-loop containing nucleoside triphosphate hydrolases"/>
    <property type="match status" value="2"/>
</dbReference>
<dbReference type="Pfam" id="PF00176">
    <property type="entry name" value="SNF2-rel_dom"/>
    <property type="match status" value="1"/>
</dbReference>
<evidence type="ECO:0000313" key="16">
    <source>
        <dbReference type="EMBL" id="CAL1288549.1"/>
    </source>
</evidence>
<dbReference type="PANTHER" id="PTHR10799">
    <property type="entry name" value="SNF2/RAD54 HELICASE FAMILY"/>
    <property type="match status" value="1"/>
</dbReference>
<dbReference type="InterPro" id="IPR049730">
    <property type="entry name" value="SNF2/RAD54-like_C"/>
</dbReference>
<dbReference type="GO" id="GO:0003677">
    <property type="term" value="F:DNA binding"/>
    <property type="evidence" value="ECO:0007669"/>
    <property type="project" value="UniProtKB-KW"/>
</dbReference>
<evidence type="ECO:0000256" key="5">
    <source>
        <dbReference type="ARBA" id="ARBA00022801"/>
    </source>
</evidence>
<dbReference type="FunFam" id="3.40.50.10810:FF:000014">
    <property type="entry name" value="SWI/SNF-related matrix-associated actin-dependent regulator of chromatin subfamily A containing DEAD/H box 1"/>
    <property type="match status" value="1"/>
</dbReference>
<dbReference type="InterPro" id="IPR001650">
    <property type="entry name" value="Helicase_C-like"/>
</dbReference>
<feature type="region of interest" description="Disordered" evidence="13">
    <location>
        <begin position="352"/>
        <end position="448"/>
    </location>
</feature>
<sequence length="1363" mass="152772">MPGSCDTDGESPKSVTLSLRKFRFQSKNNSYQPSVQPSSDNQNLPSRDSAAEVQDSTPSNSTSTSNSSQSNQASASTTNQLKPTNATPETPKYSTFSPLSYRKYEAATTSQFLIPCIITKFQQALKANHNTAATEVFLKLSVEELKKLKQLILQNTYISERWKQFVSSEAFCLDTPEKALKINRFYLNELFKFIKNLYHDNFQNIKTEERETPAEFNVKTYSKSVTNQANDVSSSVTEANNITDTPSSDQKEETKGIMDEYEVFCGKEQNLRKLLDAFPGADIMEAQDILVRCEWNLDKAIRVAHQQPLKCTKKRSSSVNESLVCTTQGLFNNTKTSQVAPPAEEIVLDSSDDEIGRPNSSNFNKNGPPPAKRARRRISSTESEEDDPESTLTVQPSYPASMQVNSVQPKSALSNANNEKPFNLPSSLSIKPIPSSSTPVNNETPKNVAMPNLPKGLVILQVGDLVSNKELLNGKPATSDTDSSQVVNKPENVNIPAGISISSTNSRSAQLVRIKPSTNGVKHNENSSVSSISNSVNVAPVSMRISATSVSHSQKESDVSDNNRTSKSAISESRAHQEPDDSDNSSISKSEMQSESNFSDINRTHKSSNRGRKKSTEGNKGKTPKSAFRGRKKSSDSERGKTSKSAAAASHAEQESDDDDNVRAPIPRASKVKGKKYGFDDDDDDEYGEELFFDSDDSDFEGENLTSAHSAVLRFFQEAAIEELLCIPGCSKKKADSLLNLRPFANWADLVEKLSNDKYLSTDLLNGAKKVIDMRSAITKLMTKCQQISFDMEDLVENLKTNKEDSADYVSKQPFLLNDRMHLTSYQMLGLNWLLLMHNQDVNGILADEMGLGKTVQAIAFLAYLKEISTAGPHLIVVPSSVLENWKLEFKAWWPDVKIICYHGSQDSRRELRMQMLYDEIEDFDVMITTYNMVTSSAEDRGFFKRLKFHYVVFDEAHMLKNMASQRYQHLMKIKAPRRLLLTGTPLQNNLVELMSLLIFAMPHMFSGKTDFIKQMFSAVSKTEGNKNTYEKDRIEHAKQIMKPFVLRRLKKDVLQDLPAKTDEIKICSMTEDQGKKYVDLVQTFTAEFESKQEKDPSSSGAGMMMQLRRAANHPLLLRRIYNDEKLIKMSNDIIKEPSHCESNPNLVFEDMSVMSDFELHVLCKAYKSLKKYALADDDILNSGKFNVLDNLLPTLIQEGHRILLFSQFTMVLDIVEEYMRIKSYKFLRLDGQVPVAERQVLIDQFNSDSTIFIFLLSTRAGGLGINLTAADTVILHDIDFNPYNDKQAEDRCHRVGQTKNVSIIRLISEGTIEEGILQRATEKLKLERDIHDEDETEEKDSASVAKLLRDALGLSAKSSTKS</sequence>
<dbReference type="Proteomes" id="UP001497382">
    <property type="component" value="Unassembled WGS sequence"/>
</dbReference>
<accession>A0AAV2AXW0</accession>
<keyword evidence="6" id="KW-0347">Helicase</keyword>
<comment type="caution">
    <text evidence="16">The sequence shown here is derived from an EMBL/GenBank/DDBJ whole genome shotgun (WGS) entry which is preliminary data.</text>
</comment>
<keyword evidence="7" id="KW-0067">ATP-binding</keyword>
<evidence type="ECO:0000256" key="13">
    <source>
        <dbReference type="SAM" id="MobiDB-lite"/>
    </source>
</evidence>
<name>A0AAV2AXW0_9ARAC</name>
<dbReference type="PROSITE" id="PS51194">
    <property type="entry name" value="HELICASE_CTER"/>
    <property type="match status" value="1"/>
</dbReference>
<feature type="compositionally biased region" description="Polar residues" evidence="13">
    <location>
        <begin position="392"/>
        <end position="420"/>
    </location>
</feature>
<dbReference type="EMBL" id="CAXIEN010000233">
    <property type="protein sequence ID" value="CAL1288549.1"/>
    <property type="molecule type" value="Genomic_DNA"/>
</dbReference>
<feature type="compositionally biased region" description="Polar residues" evidence="13">
    <location>
        <begin position="81"/>
        <end position="93"/>
    </location>
</feature>
<feature type="domain" description="Helicase C-terminal" evidence="15">
    <location>
        <begin position="1188"/>
        <end position="1343"/>
    </location>
</feature>
<dbReference type="GO" id="GO:0006325">
    <property type="term" value="P:chromatin organization"/>
    <property type="evidence" value="ECO:0007669"/>
    <property type="project" value="UniProtKB-KW"/>
</dbReference>
<dbReference type="InterPro" id="IPR038718">
    <property type="entry name" value="SNF2-like_sf"/>
</dbReference>
<feature type="compositionally biased region" description="Low complexity" evidence="13">
    <location>
        <begin position="59"/>
        <end position="80"/>
    </location>
</feature>
<comment type="subcellular location">
    <subcellularLocation>
        <location evidence="1">Nucleus</location>
    </subcellularLocation>
</comment>
<evidence type="ECO:0000256" key="6">
    <source>
        <dbReference type="ARBA" id="ARBA00022806"/>
    </source>
</evidence>
<dbReference type="SMART" id="SM00487">
    <property type="entry name" value="DEXDc"/>
    <property type="match status" value="1"/>
</dbReference>
<evidence type="ECO:0000256" key="11">
    <source>
        <dbReference type="ARBA" id="ARBA00059294"/>
    </source>
</evidence>
<feature type="compositionally biased region" description="Polar residues" evidence="13">
    <location>
        <begin position="230"/>
        <end position="248"/>
    </location>
</feature>
<evidence type="ECO:0000259" key="14">
    <source>
        <dbReference type="PROSITE" id="PS51192"/>
    </source>
</evidence>
<evidence type="ECO:0000256" key="8">
    <source>
        <dbReference type="ARBA" id="ARBA00022853"/>
    </source>
</evidence>
<evidence type="ECO:0000256" key="9">
    <source>
        <dbReference type="ARBA" id="ARBA00023125"/>
    </source>
</evidence>
<proteinExistence type="inferred from homology"/>
<evidence type="ECO:0000256" key="3">
    <source>
        <dbReference type="ARBA" id="ARBA00012551"/>
    </source>
</evidence>
<dbReference type="GO" id="GO:0005694">
    <property type="term" value="C:chromosome"/>
    <property type="evidence" value="ECO:0007669"/>
    <property type="project" value="UniProtKB-ARBA"/>
</dbReference>
<dbReference type="GO" id="GO:0005634">
    <property type="term" value="C:nucleus"/>
    <property type="evidence" value="ECO:0007669"/>
    <property type="project" value="UniProtKB-SubCell"/>
</dbReference>
<dbReference type="Gene3D" id="3.40.50.10810">
    <property type="entry name" value="Tandem AAA-ATPase domain"/>
    <property type="match status" value="1"/>
</dbReference>
<keyword evidence="4" id="KW-0547">Nucleotide-binding</keyword>
<evidence type="ECO:0000256" key="10">
    <source>
        <dbReference type="ARBA" id="ARBA00023242"/>
    </source>
</evidence>
<feature type="compositionally biased region" description="Low complexity" evidence="13">
    <location>
        <begin position="424"/>
        <end position="437"/>
    </location>
</feature>
<feature type="compositionally biased region" description="Low complexity" evidence="13">
    <location>
        <begin position="585"/>
        <end position="596"/>
    </location>
</feature>
<gene>
    <name evidence="16" type="ORF">LARSCL_LOCUS15414</name>
</gene>
<dbReference type="InterPro" id="IPR027417">
    <property type="entry name" value="P-loop_NTPase"/>
</dbReference>
<evidence type="ECO:0000313" key="17">
    <source>
        <dbReference type="Proteomes" id="UP001497382"/>
    </source>
</evidence>
<feature type="domain" description="Helicase ATP-binding" evidence="14">
    <location>
        <begin position="835"/>
        <end position="1004"/>
    </location>
</feature>
<dbReference type="CDD" id="cd18793">
    <property type="entry name" value="SF2_C_SNF"/>
    <property type="match status" value="1"/>
</dbReference>
<dbReference type="Pfam" id="PF00271">
    <property type="entry name" value="Helicase_C"/>
    <property type="match status" value="1"/>
</dbReference>
<dbReference type="GO" id="GO:0005524">
    <property type="term" value="F:ATP binding"/>
    <property type="evidence" value="ECO:0007669"/>
    <property type="project" value="UniProtKB-KW"/>
</dbReference>
<keyword evidence="10" id="KW-0539">Nucleus</keyword>
<keyword evidence="8" id="KW-0156">Chromatin regulator</keyword>
<comment type="function">
    <text evidence="11">DNA helicase that possesses intrinsic ATP-dependent nucleosome-remodeling activity and is both required for DNA repair and heterochromatin organization. Promotes DNA end resection of double-strand breaks (DSBs) following DNA damage: probably acts by weakening histone DNA interactions in nucleosomes flanking DSBs.</text>
</comment>
<feature type="region of interest" description="Disordered" evidence="13">
    <location>
        <begin position="230"/>
        <end position="253"/>
    </location>
</feature>
<evidence type="ECO:0000256" key="12">
    <source>
        <dbReference type="ARBA" id="ARBA00069890"/>
    </source>
</evidence>
<evidence type="ECO:0000256" key="7">
    <source>
        <dbReference type="ARBA" id="ARBA00022840"/>
    </source>
</evidence>
<comment type="similarity">
    <text evidence="2">Belongs to the SNF2/RAD54 helicase family.</text>
</comment>
<dbReference type="SMART" id="SM00490">
    <property type="entry name" value="HELICc"/>
    <property type="match status" value="1"/>
</dbReference>
<feature type="region of interest" description="Disordered" evidence="13">
    <location>
        <begin position="546"/>
        <end position="679"/>
    </location>
</feature>
<dbReference type="EC" id="3.6.4.12" evidence="3"/>
<evidence type="ECO:0000256" key="2">
    <source>
        <dbReference type="ARBA" id="ARBA00007025"/>
    </source>
</evidence>
<feature type="compositionally biased region" description="Polar residues" evidence="13">
    <location>
        <begin position="25"/>
        <end position="46"/>
    </location>
</feature>
<dbReference type="Gene3D" id="3.40.50.300">
    <property type="entry name" value="P-loop containing nucleotide triphosphate hydrolases"/>
    <property type="match status" value="1"/>
</dbReference>